<dbReference type="Proteomes" id="UP000053469">
    <property type="component" value="Unassembled WGS sequence"/>
</dbReference>
<keyword evidence="1" id="KW-0472">Membrane</keyword>
<comment type="caution">
    <text evidence="2">The sequence shown here is derived from an EMBL/GenBank/DDBJ whole genome shotgun (WGS) entry which is preliminary data.</text>
</comment>
<proteinExistence type="predicted"/>
<evidence type="ECO:0008006" key="4">
    <source>
        <dbReference type="Google" id="ProtNLM"/>
    </source>
</evidence>
<sequence>MATRYEKFEELLKFRKAMGLSLSRERIKYIWGRRFLREVDELEINGSRCDLPVIKDSKDLGEESSKKLEIARGELSKLKVFNWVRFVGVSGSVAAGFAKESDDIDIFVVVRNGTMWLYRGIIVFRNIFHNKIRAKRHKDVRDKLCVNLICEERGLEFPNDIFNMHELLFLIPIYNEKYKRYVLSMNPWLERDFYVKKELLRSRTVPKKKVFFVLRFFNFLAFIGQLIFMFISGHNPETKRLVENYRKGRIEFFEYEFRIEKLKGYLNE</sequence>
<reference evidence="3" key="1">
    <citation type="journal article" date="2015" name="MBio">
        <title>Genome-Resolved Metagenomic Analysis Reveals Roles for Candidate Phyla and Other Microbial Community Members in Biogeochemical Transformations in Oil Reservoirs.</title>
        <authorList>
            <person name="Hu P."/>
            <person name="Tom L."/>
            <person name="Singh A."/>
            <person name="Thomas B.C."/>
            <person name="Baker B.J."/>
            <person name="Piceno Y.M."/>
            <person name="Andersen G.L."/>
            <person name="Banfield J.F."/>
        </authorList>
    </citation>
    <scope>NUCLEOTIDE SEQUENCE [LARGE SCALE GENOMIC DNA]</scope>
</reference>
<dbReference type="AlphaFoldDB" id="A0A101H013"/>
<accession>A0A101H013</accession>
<protein>
    <recommendedName>
        <fullName evidence="4">Polymerase nucleotidyl transferase domain-containing protein</fullName>
    </recommendedName>
</protein>
<keyword evidence="1" id="KW-0812">Transmembrane</keyword>
<gene>
    <name evidence="2" type="ORF">XD87_0254</name>
</gene>
<dbReference type="SUPFAM" id="SSF81301">
    <property type="entry name" value="Nucleotidyltransferase"/>
    <property type="match status" value="1"/>
</dbReference>
<name>A0A101H013_9BACT</name>
<evidence type="ECO:0000313" key="3">
    <source>
        <dbReference type="Proteomes" id="UP000053469"/>
    </source>
</evidence>
<dbReference type="EMBL" id="LGGI01000028">
    <property type="protein sequence ID" value="KUK67230.1"/>
    <property type="molecule type" value="Genomic_DNA"/>
</dbReference>
<organism evidence="2 3">
    <name type="scientific">candidate division WS6 bacterium 36_33</name>
    <dbReference type="NCBI Taxonomy" id="1641388"/>
    <lineage>
        <taxon>Bacteria</taxon>
        <taxon>Candidatus Dojkabacteria</taxon>
    </lineage>
</organism>
<evidence type="ECO:0000256" key="1">
    <source>
        <dbReference type="SAM" id="Phobius"/>
    </source>
</evidence>
<feature type="transmembrane region" description="Helical" evidence="1">
    <location>
        <begin position="210"/>
        <end position="231"/>
    </location>
</feature>
<evidence type="ECO:0000313" key="2">
    <source>
        <dbReference type="EMBL" id="KUK67230.1"/>
    </source>
</evidence>
<dbReference type="InterPro" id="IPR043519">
    <property type="entry name" value="NT_sf"/>
</dbReference>
<keyword evidence="1" id="KW-1133">Transmembrane helix</keyword>